<proteinExistence type="predicted"/>
<evidence type="ECO:0000313" key="2">
    <source>
        <dbReference type="EMBL" id="OIR09134.1"/>
    </source>
</evidence>
<gene>
    <name evidence="2" type="ORF">GALL_87410</name>
</gene>
<organism evidence="2">
    <name type="scientific">mine drainage metagenome</name>
    <dbReference type="NCBI Taxonomy" id="410659"/>
    <lineage>
        <taxon>unclassified sequences</taxon>
        <taxon>metagenomes</taxon>
        <taxon>ecological metagenomes</taxon>
    </lineage>
</organism>
<feature type="compositionally biased region" description="Pro residues" evidence="1">
    <location>
        <begin position="1"/>
        <end position="11"/>
    </location>
</feature>
<comment type="caution">
    <text evidence="2">The sequence shown here is derived from an EMBL/GenBank/DDBJ whole genome shotgun (WGS) entry which is preliminary data.</text>
</comment>
<reference evidence="2" key="1">
    <citation type="submission" date="2016-10" db="EMBL/GenBank/DDBJ databases">
        <title>Sequence of Gallionella enrichment culture.</title>
        <authorList>
            <person name="Poehlein A."/>
            <person name="Muehling M."/>
            <person name="Daniel R."/>
        </authorList>
    </citation>
    <scope>NUCLEOTIDE SEQUENCE</scope>
</reference>
<accession>A0A1J5TAG6</accession>
<feature type="region of interest" description="Disordered" evidence="1">
    <location>
        <begin position="1"/>
        <end position="20"/>
    </location>
</feature>
<name>A0A1J5TAG6_9ZZZZ</name>
<dbReference type="AlphaFoldDB" id="A0A1J5TAG6"/>
<feature type="region of interest" description="Disordered" evidence="1">
    <location>
        <begin position="334"/>
        <end position="356"/>
    </location>
</feature>
<dbReference type="EMBL" id="MLJW01000028">
    <property type="protein sequence ID" value="OIR09134.1"/>
    <property type="molecule type" value="Genomic_DNA"/>
</dbReference>
<feature type="compositionally biased region" description="Basic residues" evidence="1">
    <location>
        <begin position="346"/>
        <end position="356"/>
    </location>
</feature>
<sequence length="356" mass="40679">MTDVPAPPFPAGPEHAGDPGDTPCVVFGHTFFSKLEDVCFRLSEQTGEPVMNIRFAKNDVSLPIHGIKKELNLKEGDADFQMLDQCAQALKYVKGLRLGDPLPRELITREASWQLSARHATIAYQRIAVQLVNWMTGGEQLITDPDELLQLADDPHIKKNINLAFGEAAERMGLGRDHKEEVVHHVQTLAHELAYIEALRERVRRVEEMYQKIQGLRRLYGRERSVLEVADQVARLCGRALEEFKASFFEVDAQTGEILAVLRNLTSQIAYIRDKRDDLHARLMAWDEILEEWDTVQVKLGQDKPELLRRAYHFLAPRYMMVNEWVLMTRPRPAGEGASQLGKDAKSKKPIHVMRW</sequence>
<evidence type="ECO:0000256" key="1">
    <source>
        <dbReference type="SAM" id="MobiDB-lite"/>
    </source>
</evidence>
<protein>
    <submittedName>
        <fullName evidence="2">Uncharacterized protein</fullName>
    </submittedName>
</protein>